<evidence type="ECO:0000256" key="1">
    <source>
        <dbReference type="SAM" id="Phobius"/>
    </source>
</evidence>
<keyword evidence="1" id="KW-1133">Transmembrane helix</keyword>
<reference evidence="2 3" key="1">
    <citation type="submission" date="2018-07" db="EMBL/GenBank/DDBJ databases">
        <title>Halomonas montanilacus sp. nov., isolated from Lake Pengyan on Tibetan Plateau.</title>
        <authorList>
            <person name="Lu H."/>
            <person name="Xing P."/>
            <person name="Wu Q."/>
        </authorList>
    </citation>
    <scope>NUCLEOTIDE SEQUENCE [LARGE SCALE GENOMIC DNA]</scope>
    <source>
        <strain evidence="2 3">PYC7W</strain>
    </source>
</reference>
<keyword evidence="3" id="KW-1185">Reference proteome</keyword>
<name>A0A368TWC8_9GAMM</name>
<dbReference type="EMBL" id="QPII01000008">
    <property type="protein sequence ID" value="RCV88891.1"/>
    <property type="molecule type" value="Genomic_DNA"/>
</dbReference>
<feature type="transmembrane region" description="Helical" evidence="1">
    <location>
        <begin position="96"/>
        <end position="119"/>
    </location>
</feature>
<proteinExistence type="predicted"/>
<accession>A0A368TWC8</accession>
<gene>
    <name evidence="2" type="ORF">DU505_12345</name>
</gene>
<keyword evidence="1" id="KW-0812">Transmembrane</keyword>
<sequence length="157" mass="17046">MWTGARVLTWVLQVSPLFVFVSAAVSADGAQRRLEQDHRQLHWWAGRARPTVTYLAVLVAFVIVAAYTGGRLLGWLNAILVLLLPQQLGIAWKRGCFSGLGCGLALLLFGLLWLAAAVASGYPSPWSMVNSACPATCFRPPCPGRRDVGAGRRRSDL</sequence>
<dbReference type="AlphaFoldDB" id="A0A368TWC8"/>
<comment type="caution">
    <text evidence="2">The sequence shown here is derived from an EMBL/GenBank/DDBJ whole genome shotgun (WGS) entry which is preliminary data.</text>
</comment>
<evidence type="ECO:0000313" key="3">
    <source>
        <dbReference type="Proteomes" id="UP000252405"/>
    </source>
</evidence>
<evidence type="ECO:0000313" key="2">
    <source>
        <dbReference type="EMBL" id="RCV88891.1"/>
    </source>
</evidence>
<protein>
    <submittedName>
        <fullName evidence="2">Uncharacterized protein</fullName>
    </submittedName>
</protein>
<keyword evidence="1" id="KW-0472">Membrane</keyword>
<feature type="transmembrane region" description="Helical" evidence="1">
    <location>
        <begin position="51"/>
        <end position="84"/>
    </location>
</feature>
<dbReference type="Proteomes" id="UP000252405">
    <property type="component" value="Unassembled WGS sequence"/>
</dbReference>
<organism evidence="2 3">
    <name type="scientific">Billgrantia montanilacus</name>
    <dbReference type="NCBI Taxonomy" id="2282305"/>
    <lineage>
        <taxon>Bacteria</taxon>
        <taxon>Pseudomonadati</taxon>
        <taxon>Pseudomonadota</taxon>
        <taxon>Gammaproteobacteria</taxon>
        <taxon>Oceanospirillales</taxon>
        <taxon>Halomonadaceae</taxon>
        <taxon>Billgrantia</taxon>
    </lineage>
</organism>